<feature type="compositionally biased region" description="Basic and acidic residues" evidence="1">
    <location>
        <begin position="660"/>
        <end position="669"/>
    </location>
</feature>
<proteinExistence type="predicted"/>
<dbReference type="eggNOG" id="ENOG502R8R5">
    <property type="taxonomic scope" value="Eukaryota"/>
</dbReference>
<dbReference type="Proteomes" id="UP000001058">
    <property type="component" value="Unassembled WGS sequence"/>
</dbReference>
<protein>
    <recommendedName>
        <fullName evidence="4">C2 domain-containing protein</fullName>
    </recommendedName>
</protein>
<gene>
    <name evidence="2" type="ORF">VOLCADRAFT_96472</name>
</gene>
<feature type="compositionally biased region" description="Gly residues" evidence="1">
    <location>
        <begin position="327"/>
        <end position="345"/>
    </location>
</feature>
<evidence type="ECO:0000256" key="1">
    <source>
        <dbReference type="SAM" id="MobiDB-lite"/>
    </source>
</evidence>
<dbReference type="RefSeq" id="XP_002955522.1">
    <property type="nucleotide sequence ID" value="XM_002955476.1"/>
</dbReference>
<evidence type="ECO:0000313" key="2">
    <source>
        <dbReference type="EMBL" id="EFJ43375.1"/>
    </source>
</evidence>
<feature type="compositionally biased region" description="Gly residues" evidence="1">
    <location>
        <begin position="557"/>
        <end position="575"/>
    </location>
</feature>
<dbReference type="AlphaFoldDB" id="D8UA73"/>
<dbReference type="EMBL" id="GL378373">
    <property type="protein sequence ID" value="EFJ43375.1"/>
    <property type="molecule type" value="Genomic_DNA"/>
</dbReference>
<evidence type="ECO:0008006" key="4">
    <source>
        <dbReference type="Google" id="ProtNLM"/>
    </source>
</evidence>
<feature type="compositionally biased region" description="Low complexity" evidence="1">
    <location>
        <begin position="611"/>
        <end position="634"/>
    </location>
</feature>
<dbReference type="OrthoDB" id="419768at2759"/>
<evidence type="ECO:0000313" key="3">
    <source>
        <dbReference type="Proteomes" id="UP000001058"/>
    </source>
</evidence>
<feature type="region of interest" description="Disordered" evidence="1">
    <location>
        <begin position="512"/>
        <end position="675"/>
    </location>
</feature>
<accession>D8UA73</accession>
<name>D8UA73_VOLCA</name>
<dbReference type="SUPFAM" id="SSF49562">
    <property type="entry name" value="C2 domain (Calcium/lipid-binding domain, CaLB)"/>
    <property type="match status" value="1"/>
</dbReference>
<feature type="region of interest" description="Disordered" evidence="1">
    <location>
        <begin position="320"/>
        <end position="345"/>
    </location>
</feature>
<organism evidence="3">
    <name type="scientific">Volvox carteri f. nagariensis</name>
    <dbReference type="NCBI Taxonomy" id="3068"/>
    <lineage>
        <taxon>Eukaryota</taxon>
        <taxon>Viridiplantae</taxon>
        <taxon>Chlorophyta</taxon>
        <taxon>core chlorophytes</taxon>
        <taxon>Chlorophyceae</taxon>
        <taxon>CS clade</taxon>
        <taxon>Chlamydomonadales</taxon>
        <taxon>Volvocaceae</taxon>
        <taxon>Volvox</taxon>
    </lineage>
</organism>
<keyword evidence="3" id="KW-1185">Reference proteome</keyword>
<sequence length="675" mass="70536">MTTNSNVHLRVISGHELPKTDLFSHIDPYVEDFFFEAEVDDDGVLYGTLVLDLYDGEEGKNEHVGSIRLDLQTLSPETLLEVPLELPLVFKGDKRGQKLARSAPRARLALQVVALGKAFSSYVSELADAVSEAAAIVDDRSGTVLVAVPGTDDTLWAGLRFGPRSTQLLLLSTADPKAKADNPAVWYDMSYSGSPSLRVERLQYRKPVKMYGLKVWAEVRATNVPVDAKLSKVRILEREHRLVDTLDPADVLAGHGYMIGMPFLAAVKELSKKPARVHVDAAAQALWIRMDSNQPQPAQLLQLDYGEDVAAAAAAAAEAPAAAETSPGGGKKNGGEGGGGKGGKGGGVVGRLPALRICSTSSELNKGYELAFFGGGGRAAAGPMVTVSETFRRPKPVLGGMYDIVHSVELRDAFVGYALEEVGLGCYELMKPCRTWRLGKLLTAAARGELANIEEGGYGGGGRASGGVEGDADGAVDRIGSASTLVRSFLSWLPCMAPPRADAYREEELTSAAAVGDSKKARRGSSAKQEEVGEDDGRGAHGRRESRSRRGKDLGGADAGGAGGRRARSTGGGAEGAVASPLAPTPSSKSVQGSGGGPGRASRLQVAATASVGSSSDRVGSSTSLTAYNSSKQKYGGKRYGGSGGGGGDKLSSMLSSNRSGERGTRAELDELDDD</sequence>
<feature type="compositionally biased region" description="Basic and acidic residues" evidence="1">
    <location>
        <begin position="528"/>
        <end position="545"/>
    </location>
</feature>
<dbReference type="InterPro" id="IPR035892">
    <property type="entry name" value="C2_domain_sf"/>
</dbReference>
<reference evidence="2 3" key="1">
    <citation type="journal article" date="2010" name="Science">
        <title>Genomic analysis of organismal complexity in the multicellular green alga Volvox carteri.</title>
        <authorList>
            <person name="Prochnik S.E."/>
            <person name="Umen J."/>
            <person name="Nedelcu A.M."/>
            <person name="Hallmann A."/>
            <person name="Miller S.M."/>
            <person name="Nishii I."/>
            <person name="Ferris P."/>
            <person name="Kuo A."/>
            <person name="Mitros T."/>
            <person name="Fritz-Laylin L.K."/>
            <person name="Hellsten U."/>
            <person name="Chapman J."/>
            <person name="Simakov O."/>
            <person name="Rensing S.A."/>
            <person name="Terry A."/>
            <person name="Pangilinan J."/>
            <person name="Kapitonov V."/>
            <person name="Jurka J."/>
            <person name="Salamov A."/>
            <person name="Shapiro H."/>
            <person name="Schmutz J."/>
            <person name="Grimwood J."/>
            <person name="Lindquist E."/>
            <person name="Lucas S."/>
            <person name="Grigoriev I.V."/>
            <person name="Schmitt R."/>
            <person name="Kirk D."/>
            <person name="Rokhsar D.S."/>
        </authorList>
    </citation>
    <scope>NUCLEOTIDE SEQUENCE [LARGE SCALE GENOMIC DNA]</scope>
    <source>
        <strain evidence="3">f. Nagariensis / Eve</strain>
    </source>
</reference>
<feature type="compositionally biased region" description="Gly residues" evidence="1">
    <location>
        <begin position="638"/>
        <end position="649"/>
    </location>
</feature>
<dbReference type="GeneID" id="9617375"/>
<dbReference type="KEGG" id="vcn:VOLCADRAFT_96472"/>
<dbReference type="InParanoid" id="D8UA73"/>
<dbReference type="CDD" id="cd00030">
    <property type="entry name" value="C2"/>
    <property type="match status" value="1"/>
</dbReference>